<gene>
    <name evidence="6" type="primary">LOC100373921</name>
</gene>
<dbReference type="Proteomes" id="UP000694865">
    <property type="component" value="Unplaced"/>
</dbReference>
<dbReference type="InterPro" id="IPR018247">
    <property type="entry name" value="EF_Hand_1_Ca_BS"/>
</dbReference>
<feature type="domain" description="EF-hand" evidence="4">
    <location>
        <begin position="184"/>
        <end position="219"/>
    </location>
</feature>
<dbReference type="SMART" id="SM00054">
    <property type="entry name" value="EFh"/>
    <property type="match status" value="4"/>
</dbReference>
<keyword evidence="2" id="KW-0677">Repeat</keyword>
<dbReference type="PANTHER" id="PTHR10827">
    <property type="entry name" value="RETICULOCALBIN"/>
    <property type="match status" value="1"/>
</dbReference>
<feature type="domain" description="EF-hand" evidence="4">
    <location>
        <begin position="302"/>
        <end position="337"/>
    </location>
</feature>
<evidence type="ECO:0000256" key="1">
    <source>
        <dbReference type="ARBA" id="ARBA00022723"/>
    </source>
</evidence>
<dbReference type="GeneID" id="100373921"/>
<evidence type="ECO:0000259" key="4">
    <source>
        <dbReference type="PROSITE" id="PS50222"/>
    </source>
</evidence>
<dbReference type="RefSeq" id="XP_002735380.1">
    <property type="nucleotide sequence ID" value="XM_002735334.2"/>
</dbReference>
<dbReference type="InterPro" id="IPR011992">
    <property type="entry name" value="EF-hand-dom_pair"/>
</dbReference>
<reference evidence="6" key="1">
    <citation type="submission" date="2025-08" db="UniProtKB">
        <authorList>
            <consortium name="RefSeq"/>
        </authorList>
    </citation>
    <scope>IDENTIFICATION</scope>
    <source>
        <tissue evidence="6">Testes</tissue>
    </source>
</reference>
<dbReference type="PROSITE" id="PS00018">
    <property type="entry name" value="EF_HAND_1"/>
    <property type="match status" value="2"/>
</dbReference>
<name>A0ABM0GQZ1_SACKO</name>
<keyword evidence="1" id="KW-0479">Metal-binding</keyword>
<keyword evidence="3" id="KW-0106">Calcium</keyword>
<dbReference type="InterPro" id="IPR002048">
    <property type="entry name" value="EF_hand_dom"/>
</dbReference>
<accession>A0ABM0GQZ1</accession>
<dbReference type="Gene3D" id="1.10.238.10">
    <property type="entry name" value="EF-hand"/>
    <property type="match status" value="2"/>
</dbReference>
<keyword evidence="5" id="KW-1185">Reference proteome</keyword>
<dbReference type="PROSITE" id="PS50222">
    <property type="entry name" value="EF_HAND_2"/>
    <property type="match status" value="2"/>
</dbReference>
<evidence type="ECO:0000256" key="2">
    <source>
        <dbReference type="ARBA" id="ARBA00022737"/>
    </source>
</evidence>
<sequence length="353" mass="41390">MEIPIQGRGKSSLLHQRLQNKVCKCRKQQHSCGPGCLCLNFVNTGNGEIELDDLHEIIADELLEVQQESNDERNFEFEKTEDIDEYDLSEDNVVEMFEADEVEKYPCWMMSHLSENRRDATGYELTDWIYSAIMATFWEETKRTLELVDADGDGMVSWNESLIFYFGESEDEDDRRYRYDYYSQEIEQDQLRFDLADDNNDGSLTVDEFFAFLHPELYNHMKDLITWKFFADFDKDKDGGVSLLEYIPPNPLPDEEEDIDNDGEPRWVGKAKARFAMIDSNKNGILEVPEALAVLMPDYHRAANSEARRIMKNVDENEDGKMSLKEVKKHYKVFTENEHVDFNSQIRRIRDEL</sequence>
<evidence type="ECO:0000313" key="6">
    <source>
        <dbReference type="RefSeq" id="XP_002735380.1"/>
    </source>
</evidence>
<dbReference type="SUPFAM" id="SSF47473">
    <property type="entry name" value="EF-hand"/>
    <property type="match status" value="1"/>
</dbReference>
<evidence type="ECO:0000256" key="3">
    <source>
        <dbReference type="ARBA" id="ARBA00022837"/>
    </source>
</evidence>
<dbReference type="Pfam" id="PF13499">
    <property type="entry name" value="EF-hand_7"/>
    <property type="match status" value="1"/>
</dbReference>
<proteinExistence type="predicted"/>
<dbReference type="Pfam" id="PF13202">
    <property type="entry name" value="EF-hand_5"/>
    <property type="match status" value="1"/>
</dbReference>
<organism evidence="5 6">
    <name type="scientific">Saccoglossus kowalevskii</name>
    <name type="common">Acorn worm</name>
    <dbReference type="NCBI Taxonomy" id="10224"/>
    <lineage>
        <taxon>Eukaryota</taxon>
        <taxon>Metazoa</taxon>
        <taxon>Hemichordata</taxon>
        <taxon>Enteropneusta</taxon>
        <taxon>Harrimaniidae</taxon>
        <taxon>Saccoglossus</taxon>
    </lineage>
</organism>
<dbReference type="PANTHER" id="PTHR10827:SF98">
    <property type="entry name" value="45 KDA CALCIUM-BINDING PROTEIN"/>
    <property type="match status" value="1"/>
</dbReference>
<protein>
    <submittedName>
        <fullName evidence="6">Calumenin-A-like</fullName>
    </submittedName>
</protein>
<evidence type="ECO:0000313" key="5">
    <source>
        <dbReference type="Proteomes" id="UP000694865"/>
    </source>
</evidence>